<gene>
    <name evidence="18" type="ORF">METZ01_LOCUS86457</name>
</gene>
<evidence type="ECO:0000256" key="3">
    <source>
        <dbReference type="ARBA" id="ARBA00012438"/>
    </source>
</evidence>
<evidence type="ECO:0000256" key="2">
    <source>
        <dbReference type="ARBA" id="ARBA00004429"/>
    </source>
</evidence>
<dbReference type="CDD" id="cd00082">
    <property type="entry name" value="HisKA"/>
    <property type="match status" value="1"/>
</dbReference>
<evidence type="ECO:0000256" key="12">
    <source>
        <dbReference type="ARBA" id="ARBA00022989"/>
    </source>
</evidence>
<dbReference type="Pfam" id="PF00512">
    <property type="entry name" value="HisKA"/>
    <property type="match status" value="1"/>
</dbReference>
<comment type="catalytic activity">
    <reaction evidence="1">
        <text>ATP + protein L-histidine = ADP + protein N-phospho-L-histidine.</text>
        <dbReference type="EC" id="2.7.13.3"/>
    </reaction>
</comment>
<keyword evidence="9" id="KW-0547">Nucleotide-binding</keyword>
<dbReference type="CDD" id="cd06225">
    <property type="entry name" value="HAMP"/>
    <property type="match status" value="1"/>
</dbReference>
<evidence type="ECO:0000256" key="8">
    <source>
        <dbReference type="ARBA" id="ARBA00022692"/>
    </source>
</evidence>
<keyword evidence="14 15" id="KW-0472">Membrane</keyword>
<evidence type="ECO:0000256" key="13">
    <source>
        <dbReference type="ARBA" id="ARBA00023012"/>
    </source>
</evidence>
<protein>
    <recommendedName>
        <fullName evidence="3">histidine kinase</fullName>
        <ecNumber evidence="3">2.7.13.3</ecNumber>
    </recommendedName>
</protein>
<dbReference type="Pfam" id="PF00672">
    <property type="entry name" value="HAMP"/>
    <property type="match status" value="1"/>
</dbReference>
<evidence type="ECO:0000256" key="7">
    <source>
        <dbReference type="ARBA" id="ARBA00022679"/>
    </source>
</evidence>
<evidence type="ECO:0000256" key="5">
    <source>
        <dbReference type="ARBA" id="ARBA00022519"/>
    </source>
</evidence>
<feature type="transmembrane region" description="Helical" evidence="15">
    <location>
        <begin position="133"/>
        <end position="153"/>
    </location>
</feature>
<dbReference type="SMART" id="SM00388">
    <property type="entry name" value="HisKA"/>
    <property type="match status" value="1"/>
</dbReference>
<evidence type="ECO:0000256" key="14">
    <source>
        <dbReference type="ARBA" id="ARBA00023136"/>
    </source>
</evidence>
<dbReference type="PANTHER" id="PTHR44936:SF5">
    <property type="entry name" value="SENSOR HISTIDINE KINASE ENVZ"/>
    <property type="match status" value="1"/>
</dbReference>
<evidence type="ECO:0000259" key="17">
    <source>
        <dbReference type="PROSITE" id="PS50885"/>
    </source>
</evidence>
<keyword evidence="11" id="KW-0067">ATP-binding</keyword>
<evidence type="ECO:0000256" key="9">
    <source>
        <dbReference type="ARBA" id="ARBA00022741"/>
    </source>
</evidence>
<feature type="domain" description="Histidine kinase" evidence="16">
    <location>
        <begin position="214"/>
        <end position="408"/>
    </location>
</feature>
<keyword evidence="4" id="KW-1003">Cell membrane</keyword>
<dbReference type="EMBL" id="UINC01007488">
    <property type="protein sequence ID" value="SVA33603.1"/>
    <property type="molecule type" value="Genomic_DNA"/>
</dbReference>
<dbReference type="InterPro" id="IPR050980">
    <property type="entry name" value="2C_sensor_his_kinase"/>
</dbReference>
<dbReference type="SMART" id="SM00387">
    <property type="entry name" value="HATPase_c"/>
    <property type="match status" value="1"/>
</dbReference>
<name>A0A381V2X3_9ZZZZ</name>
<dbReference type="InterPro" id="IPR004358">
    <property type="entry name" value="Sig_transdc_His_kin-like_C"/>
</dbReference>
<dbReference type="PROSITE" id="PS50109">
    <property type="entry name" value="HIS_KIN"/>
    <property type="match status" value="1"/>
</dbReference>
<keyword evidence="12 15" id="KW-1133">Transmembrane helix</keyword>
<dbReference type="EC" id="2.7.13.3" evidence="3"/>
<keyword evidence="7" id="KW-0808">Transferase</keyword>
<dbReference type="PRINTS" id="PR00344">
    <property type="entry name" value="BCTRLSENSOR"/>
</dbReference>
<dbReference type="InterPro" id="IPR003660">
    <property type="entry name" value="HAMP_dom"/>
</dbReference>
<dbReference type="InterPro" id="IPR036890">
    <property type="entry name" value="HATPase_C_sf"/>
</dbReference>
<dbReference type="SUPFAM" id="SSF55874">
    <property type="entry name" value="ATPase domain of HSP90 chaperone/DNA topoisomerase II/histidine kinase"/>
    <property type="match status" value="1"/>
</dbReference>
<evidence type="ECO:0000256" key="11">
    <source>
        <dbReference type="ARBA" id="ARBA00022840"/>
    </source>
</evidence>
<dbReference type="Pfam" id="PF02518">
    <property type="entry name" value="HATPase_c"/>
    <property type="match status" value="1"/>
</dbReference>
<dbReference type="Gene3D" id="3.30.565.10">
    <property type="entry name" value="Histidine kinase-like ATPase, C-terminal domain"/>
    <property type="match status" value="1"/>
</dbReference>
<dbReference type="GO" id="GO:0005886">
    <property type="term" value="C:plasma membrane"/>
    <property type="evidence" value="ECO:0007669"/>
    <property type="project" value="UniProtKB-SubCell"/>
</dbReference>
<evidence type="ECO:0000313" key="18">
    <source>
        <dbReference type="EMBL" id="SVA33603.1"/>
    </source>
</evidence>
<dbReference type="PROSITE" id="PS50885">
    <property type="entry name" value="HAMP"/>
    <property type="match status" value="1"/>
</dbReference>
<evidence type="ECO:0000259" key="16">
    <source>
        <dbReference type="PROSITE" id="PS50109"/>
    </source>
</evidence>
<dbReference type="InterPro" id="IPR003594">
    <property type="entry name" value="HATPase_dom"/>
</dbReference>
<accession>A0A381V2X3</accession>
<dbReference type="GO" id="GO:0000155">
    <property type="term" value="F:phosphorelay sensor kinase activity"/>
    <property type="evidence" value="ECO:0007669"/>
    <property type="project" value="InterPro"/>
</dbReference>
<evidence type="ECO:0000256" key="15">
    <source>
        <dbReference type="SAM" id="Phobius"/>
    </source>
</evidence>
<dbReference type="Gene3D" id="1.10.287.130">
    <property type="match status" value="1"/>
</dbReference>
<evidence type="ECO:0000256" key="1">
    <source>
        <dbReference type="ARBA" id="ARBA00000085"/>
    </source>
</evidence>
<organism evidence="18">
    <name type="scientific">marine metagenome</name>
    <dbReference type="NCBI Taxonomy" id="408172"/>
    <lineage>
        <taxon>unclassified sequences</taxon>
        <taxon>metagenomes</taxon>
        <taxon>ecological metagenomes</taxon>
    </lineage>
</organism>
<evidence type="ECO:0000256" key="10">
    <source>
        <dbReference type="ARBA" id="ARBA00022777"/>
    </source>
</evidence>
<keyword evidence="8 15" id="KW-0812">Transmembrane</keyword>
<evidence type="ECO:0000256" key="6">
    <source>
        <dbReference type="ARBA" id="ARBA00022553"/>
    </source>
</evidence>
<dbReference type="PANTHER" id="PTHR44936">
    <property type="entry name" value="SENSOR PROTEIN CREC"/>
    <property type="match status" value="1"/>
</dbReference>
<dbReference type="SMART" id="SM00304">
    <property type="entry name" value="HAMP"/>
    <property type="match status" value="1"/>
</dbReference>
<sequence>MLQITITIVFFDSIWIKANKGMTRSLVSEIVTIIDIYNNENEENKKIITDLYNKNFNFSVRFLEEATLPKIQGERWFSPMDRTLRRELKSQFIEHWFDATSYKEVIELRIKFNNGVLQIFFPKERITPSSARIFALWITLPAFLLILIAILFLRNQTRPIVNLAKAAERFGKGDYIEEFRPSGALEIRQAGHEFDRMRKRITRHLNQRSEMLSGISHDLRTPLTRLKLQLSFLKDKKISKKMANDIDDMEKMLNDYLQFASSQINEKTESFEFDLLLKEITSRYEHNKINLSINDKVTFIGRLNSIKRCINNLLNNAVLFGKEINVTLKKTMNNIIIFVDDDGPGIPEHEKENVLKPFYRMDESRSQNKSGVGLGLSISYDIIRSHGGDMLLETSPQKGLRVKISLPF</sequence>
<dbReference type="InterPro" id="IPR003661">
    <property type="entry name" value="HisK_dim/P_dom"/>
</dbReference>
<dbReference type="InterPro" id="IPR036097">
    <property type="entry name" value="HisK_dim/P_sf"/>
</dbReference>
<dbReference type="InterPro" id="IPR005467">
    <property type="entry name" value="His_kinase_dom"/>
</dbReference>
<feature type="domain" description="HAMP" evidence="17">
    <location>
        <begin position="154"/>
        <end position="206"/>
    </location>
</feature>
<dbReference type="AlphaFoldDB" id="A0A381V2X3"/>
<dbReference type="SUPFAM" id="SSF47384">
    <property type="entry name" value="Homodimeric domain of signal transducing histidine kinase"/>
    <property type="match status" value="1"/>
</dbReference>
<comment type="subcellular location">
    <subcellularLocation>
        <location evidence="2">Cell inner membrane</location>
        <topology evidence="2">Multi-pass membrane protein</topology>
    </subcellularLocation>
</comment>
<reference evidence="18" key="1">
    <citation type="submission" date="2018-05" db="EMBL/GenBank/DDBJ databases">
        <authorList>
            <person name="Lanie J.A."/>
            <person name="Ng W.-L."/>
            <person name="Kazmierczak K.M."/>
            <person name="Andrzejewski T.M."/>
            <person name="Davidsen T.M."/>
            <person name="Wayne K.J."/>
            <person name="Tettelin H."/>
            <person name="Glass J.I."/>
            <person name="Rusch D."/>
            <person name="Podicherti R."/>
            <person name="Tsui H.-C.T."/>
            <person name="Winkler M.E."/>
        </authorList>
    </citation>
    <scope>NUCLEOTIDE SEQUENCE</scope>
</reference>
<dbReference type="GO" id="GO:0005524">
    <property type="term" value="F:ATP binding"/>
    <property type="evidence" value="ECO:0007669"/>
    <property type="project" value="UniProtKB-KW"/>
</dbReference>
<keyword evidence="5" id="KW-0997">Cell inner membrane</keyword>
<evidence type="ECO:0000256" key="4">
    <source>
        <dbReference type="ARBA" id="ARBA00022475"/>
    </source>
</evidence>
<keyword evidence="6" id="KW-0597">Phosphoprotein</keyword>
<proteinExistence type="predicted"/>
<keyword evidence="13" id="KW-0902">Two-component regulatory system</keyword>
<keyword evidence="10" id="KW-0418">Kinase</keyword>